<reference evidence="4" key="1">
    <citation type="submission" date="2023-03" db="EMBL/GenBank/DDBJ databases">
        <title>Actinorhabdospora filicis NBRC 111898.</title>
        <authorList>
            <person name="Ichikawa N."/>
            <person name="Sato H."/>
            <person name="Tonouchi N."/>
        </authorList>
    </citation>
    <scope>NUCLEOTIDE SEQUENCE</scope>
    <source>
        <strain evidence="4">NBRC 111898</strain>
    </source>
</reference>
<dbReference type="GO" id="GO:0051701">
    <property type="term" value="P:biological process involved in interaction with host"/>
    <property type="evidence" value="ECO:0007669"/>
    <property type="project" value="TreeGrafter"/>
</dbReference>
<dbReference type="NCBIfam" id="TIGR00996">
    <property type="entry name" value="Mtu_fam_mce"/>
    <property type="match status" value="1"/>
</dbReference>
<proteinExistence type="predicted"/>
<dbReference type="AlphaFoldDB" id="A0A9W6SJM2"/>
<dbReference type="InterPro" id="IPR003399">
    <property type="entry name" value="Mce/MlaD"/>
</dbReference>
<name>A0A9W6SJM2_9ACTN</name>
<feature type="compositionally biased region" description="Basic and acidic residues" evidence="1">
    <location>
        <begin position="324"/>
        <end position="338"/>
    </location>
</feature>
<dbReference type="InterPro" id="IPR052336">
    <property type="entry name" value="MlaD_Phospholipid_Transporter"/>
</dbReference>
<feature type="domain" description="Mammalian cell entry C-terminal" evidence="3">
    <location>
        <begin position="122"/>
        <end position="337"/>
    </location>
</feature>
<dbReference type="PANTHER" id="PTHR33371">
    <property type="entry name" value="INTERMEMBRANE PHOSPHOLIPID TRANSPORT SYSTEM BINDING PROTEIN MLAD-RELATED"/>
    <property type="match status" value="1"/>
</dbReference>
<dbReference type="PANTHER" id="PTHR33371:SF19">
    <property type="entry name" value="MCE-FAMILY PROTEIN MCE4A"/>
    <property type="match status" value="1"/>
</dbReference>
<feature type="region of interest" description="Disordered" evidence="1">
    <location>
        <begin position="324"/>
        <end position="352"/>
    </location>
</feature>
<protein>
    <submittedName>
        <fullName evidence="4">ABC transporter substrate-binding protein</fullName>
    </submittedName>
</protein>
<dbReference type="InterPro" id="IPR005693">
    <property type="entry name" value="Mce"/>
</dbReference>
<organism evidence="4 5">
    <name type="scientific">Actinorhabdospora filicis</name>
    <dbReference type="NCBI Taxonomy" id="1785913"/>
    <lineage>
        <taxon>Bacteria</taxon>
        <taxon>Bacillati</taxon>
        <taxon>Actinomycetota</taxon>
        <taxon>Actinomycetes</taxon>
        <taxon>Micromonosporales</taxon>
        <taxon>Micromonosporaceae</taxon>
        <taxon>Actinorhabdospora</taxon>
    </lineage>
</organism>
<dbReference type="Pfam" id="PF02470">
    <property type="entry name" value="MlaD"/>
    <property type="match status" value="1"/>
</dbReference>
<evidence type="ECO:0000259" key="3">
    <source>
        <dbReference type="Pfam" id="PF11887"/>
    </source>
</evidence>
<evidence type="ECO:0000259" key="2">
    <source>
        <dbReference type="Pfam" id="PF02470"/>
    </source>
</evidence>
<sequence length="453" mass="48591">MTIVRPRTKERFTGLAFSVILLALLGVCIAAYAKVFTPVVWVSLDTDHTGLQFNRGADVKMHGVLIGEVRSIDSEGAGARLRLALDPGMARKVPAEVSARLLPKTLFGEKYVEIVPLGEDGVLAPGTTIGQDRTSTGVELESVLNNALPLLRALPPDKLSATLTALATALDGRGDKLGRTLVRLGDYVRALNEQMPTITKDLDLLATVLDDYKGAAPDLVGVLRNLTVTANTITDQRIQLQSFLTTTADFADDTRLFLDRYQGRLIQFGDVTAPVLELLAAYAPEYPCLFEGIVKIQPAVEDTFATGRLHITLEIVRNNGKYEKGRDEPAWNDHRGPDCRGLPNPRVPDGPNPVDNGYDWDGNRVNLPIGLPGLTDQKAAIAPPAGLPLIDDPKSDNPAVFDPTMGYAGTPEERAILNPLVAAATGQEVTSLSDLAALLWGPLLRGGTVNATG</sequence>
<dbReference type="Proteomes" id="UP001165079">
    <property type="component" value="Unassembled WGS sequence"/>
</dbReference>
<dbReference type="Pfam" id="PF11887">
    <property type="entry name" value="Mce4_CUP1"/>
    <property type="match status" value="1"/>
</dbReference>
<accession>A0A9W6SJM2</accession>
<evidence type="ECO:0000313" key="5">
    <source>
        <dbReference type="Proteomes" id="UP001165079"/>
    </source>
</evidence>
<dbReference type="EMBL" id="BSTX01000001">
    <property type="protein sequence ID" value="GLZ76846.1"/>
    <property type="molecule type" value="Genomic_DNA"/>
</dbReference>
<dbReference type="InterPro" id="IPR024516">
    <property type="entry name" value="Mce_C"/>
</dbReference>
<evidence type="ECO:0000256" key="1">
    <source>
        <dbReference type="SAM" id="MobiDB-lite"/>
    </source>
</evidence>
<dbReference type="GO" id="GO:0005576">
    <property type="term" value="C:extracellular region"/>
    <property type="evidence" value="ECO:0007669"/>
    <property type="project" value="TreeGrafter"/>
</dbReference>
<keyword evidence="5" id="KW-1185">Reference proteome</keyword>
<feature type="domain" description="Mce/MlaD" evidence="2">
    <location>
        <begin position="53"/>
        <end position="116"/>
    </location>
</feature>
<gene>
    <name evidence="4" type="ORF">Afil01_16530</name>
</gene>
<comment type="caution">
    <text evidence="4">The sequence shown here is derived from an EMBL/GenBank/DDBJ whole genome shotgun (WGS) entry which is preliminary data.</text>
</comment>
<evidence type="ECO:0000313" key="4">
    <source>
        <dbReference type="EMBL" id="GLZ76846.1"/>
    </source>
</evidence>